<comment type="subcellular location">
    <subcellularLocation>
        <location evidence="1">Membrane</location>
        <topology evidence="1">Multi-pass membrane protein</topology>
    </subcellularLocation>
</comment>
<dbReference type="EMBL" id="KL197731">
    <property type="protein sequence ID" value="KDQ53872.1"/>
    <property type="molecule type" value="Genomic_DNA"/>
</dbReference>
<dbReference type="InterPro" id="IPR000481">
    <property type="entry name" value="GPCR_Pheromne_B_alpha_rcpt"/>
</dbReference>
<keyword evidence="9" id="KW-0807">Transducer</keyword>
<evidence type="ECO:0000256" key="10">
    <source>
        <dbReference type="SAM" id="Phobius"/>
    </source>
</evidence>
<keyword evidence="6" id="KW-0297">G-protein coupled receptor</keyword>
<evidence type="ECO:0000256" key="7">
    <source>
        <dbReference type="ARBA" id="ARBA00023136"/>
    </source>
</evidence>
<dbReference type="PANTHER" id="PTHR28097:SF1">
    <property type="entry name" value="PHEROMONE A FACTOR RECEPTOR"/>
    <property type="match status" value="1"/>
</dbReference>
<dbReference type="HOGENOM" id="CLU_027592_0_1_1"/>
<evidence type="ECO:0000256" key="5">
    <source>
        <dbReference type="ARBA" id="ARBA00022989"/>
    </source>
</evidence>
<feature type="transmembrane region" description="Helical" evidence="10">
    <location>
        <begin position="38"/>
        <end position="58"/>
    </location>
</feature>
<name>A0A067PRD7_9AGAM</name>
<keyword evidence="7 10" id="KW-0472">Membrane</keyword>
<keyword evidence="4 10" id="KW-0812">Transmembrane</keyword>
<feature type="transmembrane region" description="Helical" evidence="10">
    <location>
        <begin position="114"/>
        <end position="135"/>
    </location>
</feature>
<evidence type="ECO:0000256" key="1">
    <source>
        <dbReference type="ARBA" id="ARBA00004141"/>
    </source>
</evidence>
<feature type="transmembrane region" description="Helical" evidence="10">
    <location>
        <begin position="206"/>
        <end position="229"/>
    </location>
</feature>
<evidence type="ECO:0000256" key="9">
    <source>
        <dbReference type="ARBA" id="ARBA00023224"/>
    </source>
</evidence>
<dbReference type="Pfam" id="PF02076">
    <property type="entry name" value="STE3"/>
    <property type="match status" value="1"/>
</dbReference>
<feature type="transmembrane region" description="Helical" evidence="10">
    <location>
        <begin position="163"/>
        <end position="185"/>
    </location>
</feature>
<accession>A0A067PRD7</accession>
<dbReference type="OrthoDB" id="2874149at2759"/>
<keyword evidence="3" id="KW-0589">Pheromone response</keyword>
<sequence length="329" mass="37240">MDSLLTPVYSAFSFIGFILVLVPFYWQFEVWNIGACGYMAWTALQCLNLFINSVVWNHNAINWAPLWCDISIRITLAVNVAIPAASLCINRRLFYIANAKGAILTDGAEKRRAVIVDLCMCVGIPILQIILAYIVQGHRFDIFEDIGCFPFVYLTPPSFPLVYVWPLVLCLVSAGYGVATIHSFVRLQINLDKILGKDTSLSRSRYYRLMALASMGFLFGLPLSSYSLYLNSISHVEPYVSWASTHLNYDRADQIPSLFWKSNHIMAMSLELSRWSPVACALLFFAFFGLAGEALKNYQDGFNFVVRRCSFFPRSARKCVLVLKHSPCR</sequence>
<dbReference type="PRINTS" id="PR00899">
    <property type="entry name" value="GPCRSTE3"/>
</dbReference>
<evidence type="ECO:0000256" key="2">
    <source>
        <dbReference type="ARBA" id="ARBA00011085"/>
    </source>
</evidence>
<feature type="transmembrane region" description="Helical" evidence="10">
    <location>
        <begin position="70"/>
        <end position="93"/>
    </location>
</feature>
<feature type="transmembrane region" description="Helical" evidence="10">
    <location>
        <begin position="275"/>
        <end position="295"/>
    </location>
</feature>
<dbReference type="Proteomes" id="UP000027265">
    <property type="component" value="Unassembled WGS sequence"/>
</dbReference>
<proteinExistence type="inferred from homology"/>
<gene>
    <name evidence="11" type="ORF">JAAARDRAFT_136314</name>
</gene>
<reference evidence="12" key="1">
    <citation type="journal article" date="2014" name="Proc. Natl. Acad. Sci. U.S.A.">
        <title>Extensive sampling of basidiomycete genomes demonstrates inadequacy of the white-rot/brown-rot paradigm for wood decay fungi.</title>
        <authorList>
            <person name="Riley R."/>
            <person name="Salamov A.A."/>
            <person name="Brown D.W."/>
            <person name="Nagy L.G."/>
            <person name="Floudas D."/>
            <person name="Held B.W."/>
            <person name="Levasseur A."/>
            <person name="Lombard V."/>
            <person name="Morin E."/>
            <person name="Otillar R."/>
            <person name="Lindquist E.A."/>
            <person name="Sun H."/>
            <person name="LaButti K.M."/>
            <person name="Schmutz J."/>
            <person name="Jabbour D."/>
            <person name="Luo H."/>
            <person name="Baker S.E."/>
            <person name="Pisabarro A.G."/>
            <person name="Walton J.D."/>
            <person name="Blanchette R.A."/>
            <person name="Henrissat B."/>
            <person name="Martin F."/>
            <person name="Cullen D."/>
            <person name="Hibbett D.S."/>
            <person name="Grigoriev I.V."/>
        </authorList>
    </citation>
    <scope>NUCLEOTIDE SEQUENCE [LARGE SCALE GENOMIC DNA]</scope>
    <source>
        <strain evidence="12">MUCL 33604</strain>
    </source>
</reference>
<dbReference type="PRINTS" id="PR00901">
    <property type="entry name" value="PHEROMONEBAR"/>
</dbReference>
<keyword evidence="8" id="KW-0675">Receptor</keyword>
<evidence type="ECO:0000313" key="12">
    <source>
        <dbReference type="Proteomes" id="UP000027265"/>
    </source>
</evidence>
<dbReference type="GO" id="GO:0000750">
    <property type="term" value="P:pheromone-dependent signal transduction involved in conjugation with cellular fusion"/>
    <property type="evidence" value="ECO:0007669"/>
    <property type="project" value="TreeGrafter"/>
</dbReference>
<evidence type="ECO:0000256" key="8">
    <source>
        <dbReference type="ARBA" id="ARBA00023170"/>
    </source>
</evidence>
<dbReference type="PANTHER" id="PTHR28097">
    <property type="entry name" value="PHEROMONE A FACTOR RECEPTOR"/>
    <property type="match status" value="1"/>
</dbReference>
<dbReference type="CDD" id="cd14966">
    <property type="entry name" value="7tmD_STE3"/>
    <property type="match status" value="1"/>
</dbReference>
<protein>
    <submittedName>
        <fullName evidence="11">Uncharacterized protein</fullName>
    </submittedName>
</protein>
<keyword evidence="12" id="KW-1185">Reference proteome</keyword>
<evidence type="ECO:0000256" key="3">
    <source>
        <dbReference type="ARBA" id="ARBA00022507"/>
    </source>
</evidence>
<keyword evidence="5 10" id="KW-1133">Transmembrane helix</keyword>
<dbReference type="InParanoid" id="A0A067PRD7"/>
<evidence type="ECO:0000256" key="4">
    <source>
        <dbReference type="ARBA" id="ARBA00022692"/>
    </source>
</evidence>
<organism evidence="11 12">
    <name type="scientific">Jaapia argillacea MUCL 33604</name>
    <dbReference type="NCBI Taxonomy" id="933084"/>
    <lineage>
        <taxon>Eukaryota</taxon>
        <taxon>Fungi</taxon>
        <taxon>Dikarya</taxon>
        <taxon>Basidiomycota</taxon>
        <taxon>Agaricomycotina</taxon>
        <taxon>Agaricomycetes</taxon>
        <taxon>Agaricomycetidae</taxon>
        <taxon>Jaapiales</taxon>
        <taxon>Jaapiaceae</taxon>
        <taxon>Jaapia</taxon>
    </lineage>
</organism>
<comment type="similarity">
    <text evidence="2">Belongs to the G-protein coupled receptor 4 family.</text>
</comment>
<dbReference type="AlphaFoldDB" id="A0A067PRD7"/>
<dbReference type="InterPro" id="IPR001499">
    <property type="entry name" value="GPCR_STE3"/>
</dbReference>
<evidence type="ECO:0000313" key="11">
    <source>
        <dbReference type="EMBL" id="KDQ53872.1"/>
    </source>
</evidence>
<dbReference type="GO" id="GO:0004934">
    <property type="term" value="F:mating-type alpha-factor pheromone receptor activity"/>
    <property type="evidence" value="ECO:0007669"/>
    <property type="project" value="InterPro"/>
</dbReference>
<dbReference type="GO" id="GO:0005886">
    <property type="term" value="C:plasma membrane"/>
    <property type="evidence" value="ECO:0007669"/>
    <property type="project" value="TreeGrafter"/>
</dbReference>
<dbReference type="FunCoup" id="A0A067PRD7">
    <property type="interactions" value="94"/>
</dbReference>
<feature type="transmembrane region" description="Helical" evidence="10">
    <location>
        <begin position="6"/>
        <end position="26"/>
    </location>
</feature>
<evidence type="ECO:0000256" key="6">
    <source>
        <dbReference type="ARBA" id="ARBA00023040"/>
    </source>
</evidence>